<evidence type="ECO:0000256" key="8">
    <source>
        <dbReference type="ARBA" id="ARBA00022989"/>
    </source>
</evidence>
<dbReference type="SMART" id="SM00388">
    <property type="entry name" value="HisKA"/>
    <property type="match status" value="1"/>
</dbReference>
<dbReference type="InterPro" id="IPR036890">
    <property type="entry name" value="HATPase_C_sf"/>
</dbReference>
<feature type="domain" description="PAS" evidence="14">
    <location>
        <begin position="355"/>
        <end position="400"/>
    </location>
</feature>
<dbReference type="InterPro" id="IPR001610">
    <property type="entry name" value="PAC"/>
</dbReference>
<dbReference type="PROSITE" id="PS50839">
    <property type="entry name" value="CHASE"/>
    <property type="match status" value="1"/>
</dbReference>
<dbReference type="Pfam" id="PF08447">
    <property type="entry name" value="PAS_3"/>
    <property type="match status" value="1"/>
</dbReference>
<dbReference type="NCBIfam" id="TIGR00229">
    <property type="entry name" value="sensory_box"/>
    <property type="match status" value="1"/>
</dbReference>
<keyword evidence="4" id="KW-0597">Phosphoprotein</keyword>
<dbReference type="GO" id="GO:0030295">
    <property type="term" value="F:protein kinase activator activity"/>
    <property type="evidence" value="ECO:0007669"/>
    <property type="project" value="TreeGrafter"/>
</dbReference>
<dbReference type="Gene3D" id="3.30.565.10">
    <property type="entry name" value="Histidine kinase-like ATPase, C-terminal domain"/>
    <property type="match status" value="1"/>
</dbReference>
<evidence type="ECO:0000256" key="5">
    <source>
        <dbReference type="ARBA" id="ARBA00022679"/>
    </source>
</evidence>
<dbReference type="PANTHER" id="PTHR42878">
    <property type="entry name" value="TWO-COMPONENT HISTIDINE KINASE"/>
    <property type="match status" value="1"/>
</dbReference>
<evidence type="ECO:0000313" key="18">
    <source>
        <dbReference type="Proteomes" id="UP000199223"/>
    </source>
</evidence>
<name>A0A1H6V2X2_9DEIO</name>
<dbReference type="EC" id="2.7.13.3" evidence="3"/>
<dbReference type="Pfam" id="PF13188">
    <property type="entry name" value="PAS_8"/>
    <property type="match status" value="2"/>
</dbReference>
<dbReference type="FunFam" id="3.30.565.10:FF:000006">
    <property type="entry name" value="Sensor histidine kinase WalK"/>
    <property type="match status" value="1"/>
</dbReference>
<dbReference type="SMART" id="SM00091">
    <property type="entry name" value="PAS"/>
    <property type="match status" value="3"/>
</dbReference>
<dbReference type="CDD" id="cd00082">
    <property type="entry name" value="HisKA"/>
    <property type="match status" value="1"/>
</dbReference>
<dbReference type="Gene3D" id="1.10.287.130">
    <property type="match status" value="1"/>
</dbReference>
<dbReference type="Pfam" id="PF08448">
    <property type="entry name" value="PAS_4"/>
    <property type="match status" value="1"/>
</dbReference>
<evidence type="ECO:0000259" key="16">
    <source>
        <dbReference type="PROSITE" id="PS50839"/>
    </source>
</evidence>
<keyword evidence="9 12" id="KW-0472">Membrane</keyword>
<dbReference type="InterPro" id="IPR050351">
    <property type="entry name" value="BphY/WalK/GraS-like"/>
</dbReference>
<dbReference type="InterPro" id="IPR013655">
    <property type="entry name" value="PAS_fold_3"/>
</dbReference>
<dbReference type="InterPro" id="IPR042240">
    <property type="entry name" value="CHASE_sf"/>
</dbReference>
<dbReference type="Gene3D" id="3.30.450.20">
    <property type="entry name" value="PAS domain"/>
    <property type="match status" value="3"/>
</dbReference>
<dbReference type="Gene3D" id="3.30.450.350">
    <property type="entry name" value="CHASE domain"/>
    <property type="match status" value="1"/>
</dbReference>
<evidence type="ECO:0000256" key="7">
    <source>
        <dbReference type="ARBA" id="ARBA00022777"/>
    </source>
</evidence>
<dbReference type="EMBL" id="FNZA01000003">
    <property type="protein sequence ID" value="SEI98861.1"/>
    <property type="molecule type" value="Genomic_DNA"/>
</dbReference>
<dbReference type="SUPFAM" id="SSF55781">
    <property type="entry name" value="GAF domain-like"/>
    <property type="match status" value="1"/>
</dbReference>
<evidence type="ECO:0000256" key="2">
    <source>
        <dbReference type="ARBA" id="ARBA00004370"/>
    </source>
</evidence>
<keyword evidence="7" id="KW-0418">Kinase</keyword>
<dbReference type="GO" id="GO:0000156">
    <property type="term" value="F:phosphorelay response regulator activity"/>
    <property type="evidence" value="ECO:0007669"/>
    <property type="project" value="TreeGrafter"/>
</dbReference>
<dbReference type="InterPro" id="IPR035965">
    <property type="entry name" value="PAS-like_dom_sf"/>
</dbReference>
<feature type="transmembrane region" description="Helical" evidence="12">
    <location>
        <begin position="306"/>
        <end position="328"/>
    </location>
</feature>
<evidence type="ECO:0000256" key="6">
    <source>
        <dbReference type="ARBA" id="ARBA00022692"/>
    </source>
</evidence>
<feature type="domain" description="Histidine kinase" evidence="13">
    <location>
        <begin position="934"/>
        <end position="1148"/>
    </location>
</feature>
<dbReference type="SUPFAM" id="SSF47384">
    <property type="entry name" value="Homodimeric domain of signal transducing histidine kinase"/>
    <property type="match status" value="1"/>
</dbReference>
<evidence type="ECO:0000256" key="4">
    <source>
        <dbReference type="ARBA" id="ARBA00022553"/>
    </source>
</evidence>
<evidence type="ECO:0000256" key="9">
    <source>
        <dbReference type="ARBA" id="ARBA00023136"/>
    </source>
</evidence>
<evidence type="ECO:0000259" key="13">
    <source>
        <dbReference type="PROSITE" id="PS50109"/>
    </source>
</evidence>
<dbReference type="SUPFAM" id="SSF55874">
    <property type="entry name" value="ATPase domain of HSP90 chaperone/DNA topoisomerase II/histidine kinase"/>
    <property type="match status" value="1"/>
</dbReference>
<dbReference type="InterPro" id="IPR003661">
    <property type="entry name" value="HisK_dim/P_dom"/>
</dbReference>
<protein>
    <recommendedName>
        <fullName evidence="3">histidine kinase</fullName>
        <ecNumber evidence="3">2.7.13.3</ecNumber>
    </recommendedName>
</protein>
<evidence type="ECO:0000259" key="14">
    <source>
        <dbReference type="PROSITE" id="PS50112"/>
    </source>
</evidence>
<comment type="subcellular location">
    <subcellularLocation>
        <location evidence="2">Membrane</location>
    </subcellularLocation>
</comment>
<dbReference type="GO" id="GO:0016020">
    <property type="term" value="C:membrane"/>
    <property type="evidence" value="ECO:0007669"/>
    <property type="project" value="UniProtKB-SubCell"/>
</dbReference>
<gene>
    <name evidence="17" type="ORF">SAMN04488058_10329</name>
</gene>
<dbReference type="SMART" id="SM00387">
    <property type="entry name" value="HATPase_c"/>
    <property type="match status" value="1"/>
</dbReference>
<feature type="coiled-coil region" evidence="10">
    <location>
        <begin position="889"/>
        <end position="927"/>
    </location>
</feature>
<sequence>MSRVRPQPGATLFSGFPGWSRWVAPLVLAAVLLFSIVAAVMIARLTQAQQQARLEREIAAHTGAMRARIDDFGSLLQASRAFWLSQADPPTPERFKIFTSGLGLGTRYPEVQALGFTRWLEPGQTLASASPRPAPVPEVFPAQTSQPYRAVIQYIAPLTVMNTRALGFDMYSEPARRAAIQGGRDTLGVQATSPVKLVQVGPGGEPLEGFLIFMPVWREADGSPATPGQGRLRGFLYVAVRGDYFMQGLQNSFGRDRLTPRLLLGGQPLFGGAALGRTDARTRLSLAGQTWDVAYERPISFTSEPLTLLPPLIALLGLFTAGVAYLLIQGQVTARERAEGANTRLREMQQRQERARAEFEAIFQSMQDAAAFTDDQGRVRLTNGALDQQFGMSPGELTGEPLARLHADRRLDSRSTFQALTTPYLRRDGSQFFGEAQRNEVRGEQGELLGYLEVVRDVSERVSSEQTVRAQERRARAAFDAIPHIVWISDAAGEVTYVNSQHRERLSAAGLRERVELSDLPIYDQMWQRAYTRRASASSTVRIWVEPFVPGGPSPDPERPVAGPRWHEVRVAPLLDDQGQAREWVASATDIHDRLNAERSAQTSEARYRAVVEGMPQIVWLADPQGVETYFNRRWAEHVGAVNGSEGAGDEAGGSARSRSSREDGGGLIAALHPDDRADYQRRWQEALASGQGFEAEHRLRGAGGLYRTFVTRGVPIRGGGQITEWVGTTTDIDDSVYAENAARLLVRISEALSVRVGEGDPLQGRAARYEAALHLIGDWLSEAGAIWLTPGIELLAAVTPHPNWELPHLSDAMMRVVHQVAQTGEAEELTAHPLLHAVSVSGVLVLPLAGRDGTTHGVLALAYRRMLQDREHETILEIATRLGTALDNDLLREQAAEAQLELRHLNQSLEERVRRRTLELEEANQELEAFSYSVSHDLRTPLRHIVGFGDLLRKETGGALGPKGERYLGVITDAAGRMSGLIDSLLEFSRMGRQPMRAGEVALTPLIEQVWQTLEPDRQGRQVSFELGPLPSVPGDAALLELVFQNLLSNALKYTRTREHTRVSVQAEVREEAVTVTVRDNGVGFDPKYTAKLFGVFQRLHRAEDFEGIGIGLANVRRIVIRHGGQVSGESVPGEGAAFHVTLPLRVQERA</sequence>
<dbReference type="Pfam" id="PF03924">
    <property type="entry name" value="CHASE"/>
    <property type="match status" value="1"/>
</dbReference>
<dbReference type="PANTHER" id="PTHR42878:SF15">
    <property type="entry name" value="BACTERIOPHYTOCHROME"/>
    <property type="match status" value="1"/>
</dbReference>
<dbReference type="PRINTS" id="PR00344">
    <property type="entry name" value="BCTRLSENSOR"/>
</dbReference>
<feature type="domain" description="PAC" evidence="15">
    <location>
        <begin position="418"/>
        <end position="470"/>
    </location>
</feature>
<dbReference type="PROSITE" id="PS50112">
    <property type="entry name" value="PAS"/>
    <property type="match status" value="1"/>
</dbReference>
<dbReference type="SUPFAM" id="SSF55785">
    <property type="entry name" value="PYP-like sensor domain (PAS domain)"/>
    <property type="match status" value="3"/>
</dbReference>
<dbReference type="FunFam" id="1.10.287.130:FF:000070">
    <property type="entry name" value="Histidine kinase sensor protein"/>
    <property type="match status" value="1"/>
</dbReference>
<accession>A0A1H6V2X2</accession>
<dbReference type="Pfam" id="PF00512">
    <property type="entry name" value="HisKA"/>
    <property type="match status" value="1"/>
</dbReference>
<dbReference type="InterPro" id="IPR000014">
    <property type="entry name" value="PAS"/>
</dbReference>
<keyword evidence="10" id="KW-0175">Coiled coil</keyword>
<organism evidence="17 18">
    <name type="scientific">Deinococcus reticulitermitis</name>
    <dbReference type="NCBI Taxonomy" id="856736"/>
    <lineage>
        <taxon>Bacteria</taxon>
        <taxon>Thermotogati</taxon>
        <taxon>Deinococcota</taxon>
        <taxon>Deinococci</taxon>
        <taxon>Deinococcales</taxon>
        <taxon>Deinococcaceae</taxon>
        <taxon>Deinococcus</taxon>
    </lineage>
</organism>
<feature type="domain" description="CHASE" evidence="16">
    <location>
        <begin position="139"/>
        <end position="251"/>
    </location>
</feature>
<evidence type="ECO:0000256" key="1">
    <source>
        <dbReference type="ARBA" id="ARBA00000085"/>
    </source>
</evidence>
<keyword evidence="5" id="KW-0808">Transferase</keyword>
<dbReference type="PROSITE" id="PS50113">
    <property type="entry name" value="PAC"/>
    <property type="match status" value="1"/>
</dbReference>
<dbReference type="InterPro" id="IPR036097">
    <property type="entry name" value="HisK_dim/P_sf"/>
</dbReference>
<dbReference type="GO" id="GO:0000155">
    <property type="term" value="F:phosphorelay sensor kinase activity"/>
    <property type="evidence" value="ECO:0007669"/>
    <property type="project" value="InterPro"/>
</dbReference>
<feature type="transmembrane region" description="Helical" evidence="12">
    <location>
        <begin position="22"/>
        <end position="43"/>
    </location>
</feature>
<keyword evidence="18" id="KW-1185">Reference proteome</keyword>
<feature type="coiled-coil region" evidence="10">
    <location>
        <begin position="331"/>
        <end position="358"/>
    </location>
</feature>
<proteinExistence type="predicted"/>
<evidence type="ECO:0000256" key="12">
    <source>
        <dbReference type="SAM" id="Phobius"/>
    </source>
</evidence>
<evidence type="ECO:0000256" key="3">
    <source>
        <dbReference type="ARBA" id="ARBA00012438"/>
    </source>
</evidence>
<dbReference type="InterPro" id="IPR000700">
    <property type="entry name" value="PAS-assoc_C"/>
</dbReference>
<dbReference type="InterPro" id="IPR006189">
    <property type="entry name" value="CHASE_dom"/>
</dbReference>
<keyword evidence="8 12" id="KW-1133">Transmembrane helix</keyword>
<dbReference type="SMART" id="SM00086">
    <property type="entry name" value="PAC"/>
    <property type="match status" value="3"/>
</dbReference>
<dbReference type="InterPro" id="IPR013656">
    <property type="entry name" value="PAS_4"/>
</dbReference>
<dbReference type="CDD" id="cd00130">
    <property type="entry name" value="PAS"/>
    <property type="match status" value="3"/>
</dbReference>
<evidence type="ECO:0000259" key="15">
    <source>
        <dbReference type="PROSITE" id="PS50113"/>
    </source>
</evidence>
<dbReference type="PROSITE" id="PS50109">
    <property type="entry name" value="HIS_KIN"/>
    <property type="match status" value="1"/>
</dbReference>
<dbReference type="STRING" id="856736.SAMN04488058_10329"/>
<keyword evidence="6 12" id="KW-0812">Transmembrane</keyword>
<evidence type="ECO:0000313" key="17">
    <source>
        <dbReference type="EMBL" id="SEI98861.1"/>
    </source>
</evidence>
<dbReference type="GO" id="GO:0007234">
    <property type="term" value="P:osmosensory signaling via phosphorelay pathway"/>
    <property type="evidence" value="ECO:0007669"/>
    <property type="project" value="TreeGrafter"/>
</dbReference>
<feature type="region of interest" description="Disordered" evidence="11">
    <location>
        <begin position="642"/>
        <end position="668"/>
    </location>
</feature>
<comment type="catalytic activity">
    <reaction evidence="1">
        <text>ATP + protein L-histidine = ADP + protein N-phospho-L-histidine.</text>
        <dbReference type="EC" id="2.7.13.3"/>
    </reaction>
</comment>
<dbReference type="InterPro" id="IPR005467">
    <property type="entry name" value="His_kinase_dom"/>
</dbReference>
<dbReference type="SMART" id="SM01079">
    <property type="entry name" value="CHASE"/>
    <property type="match status" value="1"/>
</dbReference>
<evidence type="ECO:0000256" key="10">
    <source>
        <dbReference type="SAM" id="Coils"/>
    </source>
</evidence>
<dbReference type="Pfam" id="PF02518">
    <property type="entry name" value="HATPase_c"/>
    <property type="match status" value="1"/>
</dbReference>
<dbReference type="Proteomes" id="UP000199223">
    <property type="component" value="Unassembled WGS sequence"/>
</dbReference>
<dbReference type="InterPro" id="IPR003594">
    <property type="entry name" value="HATPase_dom"/>
</dbReference>
<dbReference type="AlphaFoldDB" id="A0A1H6V2X2"/>
<reference evidence="18" key="1">
    <citation type="submission" date="2016-10" db="EMBL/GenBank/DDBJ databases">
        <authorList>
            <person name="Varghese N."/>
            <person name="Submissions S."/>
        </authorList>
    </citation>
    <scope>NUCLEOTIDE SEQUENCE [LARGE SCALE GENOMIC DNA]</scope>
    <source>
        <strain evidence="18">CGMCC 1.10218</strain>
    </source>
</reference>
<evidence type="ECO:0000256" key="11">
    <source>
        <dbReference type="SAM" id="MobiDB-lite"/>
    </source>
</evidence>
<dbReference type="InterPro" id="IPR004358">
    <property type="entry name" value="Sig_transdc_His_kin-like_C"/>
</dbReference>